<dbReference type="OrthoDB" id="9778998at2"/>
<dbReference type="PROSITE" id="PS51257">
    <property type="entry name" value="PROKAR_LIPOPROTEIN"/>
    <property type="match status" value="1"/>
</dbReference>
<accession>A0A318E7Q2</accession>
<keyword evidence="2" id="KW-0732">Signal</keyword>
<dbReference type="Proteomes" id="UP000248330">
    <property type="component" value="Unassembled WGS sequence"/>
</dbReference>
<feature type="chain" id="PRO_5016267151" evidence="2">
    <location>
        <begin position="24"/>
        <end position="722"/>
    </location>
</feature>
<feature type="region of interest" description="Disordered" evidence="1">
    <location>
        <begin position="651"/>
        <end position="670"/>
    </location>
</feature>
<gene>
    <name evidence="3" type="ORF">C8D93_111146</name>
</gene>
<name>A0A318E7Q2_9GAMM</name>
<feature type="compositionally biased region" description="Pro residues" evidence="1">
    <location>
        <begin position="87"/>
        <end position="99"/>
    </location>
</feature>
<dbReference type="InterPro" id="IPR019198">
    <property type="entry name" value="Beta_propeller_containing"/>
</dbReference>
<feature type="region of interest" description="Disordered" evidence="1">
    <location>
        <begin position="87"/>
        <end position="133"/>
    </location>
</feature>
<dbReference type="Pfam" id="PF09826">
    <property type="entry name" value="Beta_propel"/>
    <property type="match status" value="1"/>
</dbReference>
<dbReference type="AlphaFoldDB" id="A0A318E7Q2"/>
<feature type="compositionally biased region" description="Low complexity" evidence="1">
    <location>
        <begin position="100"/>
        <end position="109"/>
    </location>
</feature>
<feature type="signal peptide" evidence="2">
    <location>
        <begin position="1"/>
        <end position="23"/>
    </location>
</feature>
<organism evidence="3 4">
    <name type="scientific">Sinimarinibacterium flocculans</name>
    <dbReference type="NCBI Taxonomy" id="985250"/>
    <lineage>
        <taxon>Bacteria</taxon>
        <taxon>Pseudomonadati</taxon>
        <taxon>Pseudomonadota</taxon>
        <taxon>Gammaproteobacteria</taxon>
        <taxon>Nevskiales</taxon>
        <taxon>Nevskiaceae</taxon>
        <taxon>Sinimarinibacterium</taxon>
    </lineage>
</organism>
<evidence type="ECO:0000313" key="4">
    <source>
        <dbReference type="Proteomes" id="UP000248330"/>
    </source>
</evidence>
<proteinExistence type="predicted"/>
<keyword evidence="4" id="KW-1185">Reference proteome</keyword>
<dbReference type="RefSeq" id="WP_110266515.1">
    <property type="nucleotide sequence ID" value="NZ_CAWNXA010000011.1"/>
</dbReference>
<comment type="caution">
    <text evidence="3">The sequence shown here is derived from an EMBL/GenBank/DDBJ whole genome shotgun (WGS) entry which is preliminary data.</text>
</comment>
<sequence>MGAQRCVCLLLSGLLLVSCGGGNGDPAPAPDPQSRRTPVERLALKTFRSDCSDFLDYAADALTEQFLTPVYCATLVGAPCPVSAAEGPPPLAQPTPMPTPAATAAPGAPSFDGEGAGDPDRGSGTNTQEQGVDEADIVKSDAAGNLYILADNRLSIVDAYPPQDLADAAIATLDFAAIDDGAFYASELFLDDTADRAVVLGSSYRFDGVRSYGESLALIIDTADPQNPAVLERLGVDGFPLVARRIGERVHRVSRYDVMAPSWFYDDSELARLRDDYYDAQSRSDETAVARIRSEVRANVGNRVRAAGAETFLPRLHSGSGPGEVLACDAIAHPDVTTALGLMIVDSFDIDGSDGAASAVINNAFTVYASANNLYMVQSSWGWFFAPNQTEETAIYRLALPQNGAAAYEAIGKLDGSVNNSYQLSEFDGYLRVASTEFRFDEPSQRGVPYNHVTVLDAEAAGTMTKTGEIRDLAPGETIQGTRFIGPRGFVVTFEQVDPLFALDLSEPAAPRVADELKIPGFSSYLMPLGDDYLLTIGRDGTDEQLTGKVAVQLFDVADLSDIRQVAVLTPDSFDTSGSYSVAEYDPHAFTYFPDVADAPVPGTLSIPLQTYGERWEDSFNGFLVVRVDPATGTPLSELGRVDHSALVAAPSDCQPPPSDDGTPAPDGGSACEYWYGGQADPLRSVFLEDALGRTLYTISRAGVIASDAGQPSAVYASRVLP</sequence>
<evidence type="ECO:0000256" key="1">
    <source>
        <dbReference type="SAM" id="MobiDB-lite"/>
    </source>
</evidence>
<evidence type="ECO:0000256" key="2">
    <source>
        <dbReference type="SAM" id="SignalP"/>
    </source>
</evidence>
<protein>
    <submittedName>
        <fullName evidence="3">Beta propeller domain-containing protein</fullName>
    </submittedName>
</protein>
<dbReference type="EMBL" id="QICN01000011">
    <property type="protein sequence ID" value="PXV64974.1"/>
    <property type="molecule type" value="Genomic_DNA"/>
</dbReference>
<reference evidence="3 4" key="1">
    <citation type="submission" date="2018-04" db="EMBL/GenBank/DDBJ databases">
        <title>Genomic Encyclopedia of Type Strains, Phase IV (KMG-IV): sequencing the most valuable type-strain genomes for metagenomic binning, comparative biology and taxonomic classification.</title>
        <authorList>
            <person name="Goeker M."/>
        </authorList>
    </citation>
    <scope>NUCLEOTIDE SEQUENCE [LARGE SCALE GENOMIC DNA]</scope>
    <source>
        <strain evidence="3 4">DSM 104150</strain>
    </source>
</reference>
<evidence type="ECO:0000313" key="3">
    <source>
        <dbReference type="EMBL" id="PXV64974.1"/>
    </source>
</evidence>